<dbReference type="Proteomes" id="UP000268162">
    <property type="component" value="Unassembled WGS sequence"/>
</dbReference>
<keyword evidence="9" id="KW-0106">Calcium</keyword>
<evidence type="ECO:0000256" key="12">
    <source>
        <dbReference type="ARBA" id="ARBA00023128"/>
    </source>
</evidence>
<dbReference type="GO" id="GO:0046872">
    <property type="term" value="F:metal ion binding"/>
    <property type="evidence" value="ECO:0007669"/>
    <property type="project" value="UniProtKB-KW"/>
</dbReference>
<dbReference type="PANTHER" id="PTHR11985">
    <property type="entry name" value="GLYCEROL-3-PHOSPHATE DEHYDROGENASE"/>
    <property type="match status" value="1"/>
</dbReference>
<dbReference type="PANTHER" id="PTHR11985:SF15">
    <property type="entry name" value="GLYCEROL-3-PHOSPHATE DEHYDROGENASE, MITOCHONDRIAL"/>
    <property type="match status" value="1"/>
</dbReference>
<dbReference type="SUPFAM" id="SSF54373">
    <property type="entry name" value="FAD-linked reductases, C-terminal domain"/>
    <property type="match status" value="1"/>
</dbReference>
<dbReference type="SUPFAM" id="SSF47473">
    <property type="entry name" value="EF-hand"/>
    <property type="match status" value="1"/>
</dbReference>
<protein>
    <recommendedName>
        <fullName evidence="4 13">Glycerol-3-phosphate dehydrogenase</fullName>
        <ecNumber evidence="4 13">1.1.5.3</ecNumber>
    </recommendedName>
</protein>
<reference evidence="18" key="1">
    <citation type="journal article" date="2018" name="Nat. Microbiol.">
        <title>Leveraging single-cell genomics to expand the fungal tree of life.</title>
        <authorList>
            <person name="Ahrendt S.R."/>
            <person name="Quandt C.A."/>
            <person name="Ciobanu D."/>
            <person name="Clum A."/>
            <person name="Salamov A."/>
            <person name="Andreopoulos B."/>
            <person name="Cheng J.F."/>
            <person name="Woyke T."/>
            <person name="Pelin A."/>
            <person name="Henrissat B."/>
            <person name="Reynolds N.K."/>
            <person name="Benny G.L."/>
            <person name="Smith M.E."/>
            <person name="James T.Y."/>
            <person name="Grigoriev I.V."/>
        </authorList>
    </citation>
    <scope>NUCLEOTIDE SEQUENCE [LARGE SCALE GENOMIC DNA]</scope>
    <source>
        <strain evidence="18">RSA 468</strain>
    </source>
</reference>
<feature type="domain" description="Alpha-glycerophosphate oxidase C-terminal" evidence="16">
    <location>
        <begin position="494"/>
        <end position="620"/>
    </location>
</feature>
<dbReference type="InterPro" id="IPR006076">
    <property type="entry name" value="FAD-dep_OxRdtase"/>
</dbReference>
<dbReference type="Gene3D" id="3.30.9.10">
    <property type="entry name" value="D-Amino Acid Oxidase, subunit A, domain 2"/>
    <property type="match status" value="1"/>
</dbReference>
<keyword evidence="7" id="KW-0677">Repeat</keyword>
<dbReference type="InterPro" id="IPR038299">
    <property type="entry name" value="DAO_C_sf"/>
</dbReference>
<dbReference type="STRING" id="215637.A0A4P9ZSI5"/>
<comment type="subcellular location">
    <subcellularLocation>
        <location evidence="2">Mitochondrion</location>
    </subcellularLocation>
</comment>
<dbReference type="Gene3D" id="3.50.50.60">
    <property type="entry name" value="FAD/NAD(P)-binding domain"/>
    <property type="match status" value="1"/>
</dbReference>
<dbReference type="InterPro" id="IPR031656">
    <property type="entry name" value="DAO_C"/>
</dbReference>
<organism evidence="17 18">
    <name type="scientific">Dimargaris cristalligena</name>
    <dbReference type="NCBI Taxonomy" id="215637"/>
    <lineage>
        <taxon>Eukaryota</taxon>
        <taxon>Fungi</taxon>
        <taxon>Fungi incertae sedis</taxon>
        <taxon>Zoopagomycota</taxon>
        <taxon>Kickxellomycotina</taxon>
        <taxon>Dimargaritomycetes</taxon>
        <taxon>Dimargaritales</taxon>
        <taxon>Dimargaritaceae</taxon>
        <taxon>Dimargaris</taxon>
    </lineage>
</organism>
<feature type="region of interest" description="Disordered" evidence="14">
    <location>
        <begin position="47"/>
        <end position="66"/>
    </location>
</feature>
<dbReference type="PROSITE" id="PS00977">
    <property type="entry name" value="FAD_G3PDH_1"/>
    <property type="match status" value="1"/>
</dbReference>
<dbReference type="InterPro" id="IPR000447">
    <property type="entry name" value="G3P_DH_FAD-dep"/>
</dbReference>
<comment type="cofactor">
    <cofactor evidence="1 13">
        <name>FAD</name>
        <dbReference type="ChEBI" id="CHEBI:57692"/>
    </cofactor>
</comment>
<evidence type="ECO:0000256" key="9">
    <source>
        <dbReference type="ARBA" id="ARBA00022837"/>
    </source>
</evidence>
<evidence type="ECO:0000259" key="16">
    <source>
        <dbReference type="Pfam" id="PF16901"/>
    </source>
</evidence>
<comment type="similarity">
    <text evidence="3 13">Belongs to the FAD-dependent glycerol-3-phosphate dehydrogenase family.</text>
</comment>
<name>A0A4P9ZSI5_9FUNG</name>
<keyword evidence="11 13" id="KW-0560">Oxidoreductase</keyword>
<dbReference type="Gene3D" id="1.10.238.10">
    <property type="entry name" value="EF-hand"/>
    <property type="match status" value="1"/>
</dbReference>
<keyword evidence="10" id="KW-0809">Transit peptide</keyword>
<dbReference type="PROSITE" id="PS00978">
    <property type="entry name" value="FAD_G3PDH_2"/>
    <property type="match status" value="1"/>
</dbReference>
<evidence type="ECO:0000256" key="2">
    <source>
        <dbReference type="ARBA" id="ARBA00004173"/>
    </source>
</evidence>
<gene>
    <name evidence="17" type="ORF">BJ085DRAFT_24051</name>
</gene>
<dbReference type="PRINTS" id="PR01001">
    <property type="entry name" value="FADG3PDH"/>
</dbReference>
<evidence type="ECO:0000256" key="11">
    <source>
        <dbReference type="ARBA" id="ARBA00023002"/>
    </source>
</evidence>
<keyword evidence="5 13" id="KW-0285">Flavoprotein</keyword>
<evidence type="ECO:0000256" key="6">
    <source>
        <dbReference type="ARBA" id="ARBA00022723"/>
    </source>
</evidence>
<evidence type="ECO:0000256" key="10">
    <source>
        <dbReference type="ARBA" id="ARBA00022946"/>
    </source>
</evidence>
<evidence type="ECO:0000313" key="18">
    <source>
        <dbReference type="Proteomes" id="UP000268162"/>
    </source>
</evidence>
<evidence type="ECO:0000256" key="1">
    <source>
        <dbReference type="ARBA" id="ARBA00001974"/>
    </source>
</evidence>
<evidence type="ECO:0000259" key="15">
    <source>
        <dbReference type="Pfam" id="PF01266"/>
    </source>
</evidence>
<evidence type="ECO:0000256" key="14">
    <source>
        <dbReference type="SAM" id="MobiDB-lite"/>
    </source>
</evidence>
<evidence type="ECO:0000256" key="13">
    <source>
        <dbReference type="RuleBase" id="RU361217"/>
    </source>
</evidence>
<accession>A0A4P9ZSI5</accession>
<dbReference type="SUPFAM" id="SSF51905">
    <property type="entry name" value="FAD/NAD(P)-binding domain"/>
    <property type="match status" value="1"/>
</dbReference>
<evidence type="ECO:0000256" key="7">
    <source>
        <dbReference type="ARBA" id="ARBA00022737"/>
    </source>
</evidence>
<dbReference type="GO" id="GO:0004368">
    <property type="term" value="F:glycerol-3-phosphate dehydrogenase (quinone) activity"/>
    <property type="evidence" value="ECO:0007669"/>
    <property type="project" value="UniProtKB-EC"/>
</dbReference>
<dbReference type="EC" id="1.1.5.3" evidence="4 13"/>
<dbReference type="AlphaFoldDB" id="A0A4P9ZSI5"/>
<keyword evidence="18" id="KW-1185">Reference proteome</keyword>
<dbReference type="GO" id="GO:0006072">
    <property type="term" value="P:glycerol-3-phosphate metabolic process"/>
    <property type="evidence" value="ECO:0007669"/>
    <property type="project" value="UniProtKB-UniRule"/>
</dbReference>
<dbReference type="Pfam" id="PF16901">
    <property type="entry name" value="DAO_C"/>
    <property type="match status" value="1"/>
</dbReference>
<evidence type="ECO:0000313" key="17">
    <source>
        <dbReference type="EMBL" id="RKP36365.1"/>
    </source>
</evidence>
<dbReference type="InterPro" id="IPR036188">
    <property type="entry name" value="FAD/NAD-bd_sf"/>
</dbReference>
<keyword evidence="12" id="KW-0496">Mitochondrion</keyword>
<dbReference type="FunFam" id="3.30.9.10:FF:000001">
    <property type="entry name" value="Glycerol-3-phosphate dehydrogenase"/>
    <property type="match status" value="1"/>
</dbReference>
<feature type="domain" description="FAD dependent oxidoreductase" evidence="15">
    <location>
        <begin position="99"/>
        <end position="440"/>
    </location>
</feature>
<dbReference type="GO" id="GO:0005739">
    <property type="term" value="C:mitochondrion"/>
    <property type="evidence" value="ECO:0007669"/>
    <property type="project" value="UniProtKB-SubCell"/>
</dbReference>
<evidence type="ECO:0000256" key="8">
    <source>
        <dbReference type="ARBA" id="ARBA00022827"/>
    </source>
</evidence>
<evidence type="ECO:0000256" key="5">
    <source>
        <dbReference type="ARBA" id="ARBA00022630"/>
    </source>
</evidence>
<proteinExistence type="inferred from homology"/>
<keyword evidence="6" id="KW-0479">Metal-binding</keyword>
<dbReference type="Pfam" id="PF01266">
    <property type="entry name" value="DAO"/>
    <property type="match status" value="1"/>
</dbReference>
<evidence type="ECO:0000256" key="3">
    <source>
        <dbReference type="ARBA" id="ARBA00007330"/>
    </source>
</evidence>
<keyword evidence="8" id="KW-0274">FAD</keyword>
<dbReference type="InterPro" id="IPR011992">
    <property type="entry name" value="EF-hand-dom_pair"/>
</dbReference>
<sequence length="777" mass="85364">MPLRPTTLLAAATTVATGAGYWYYRRDRSSADGPTLFRHTPSLVHADAGDTIPNTTTSLHDRPRPFWQPPSREEMLNLLQGKAKDGSTAATPTETAEFDLLIIGGGATGTGVALDAATRGLKVALVERDDFSAGTSSRSTKLVHGGVRYLEKAFWELDKEQYFLVREALHERKTFLEIAPYLSQQLPIMIPVYKWWQLPYFWSGCKAYDILAGKQGLESSYLLTRGKALEAFPMLKKDRLKGALVYYDGQHNDSRMNVAIALTAISHGAVVTNHTEVLSLVKDQATSNGDSSESAVRGAVVRDTLTGKEFTVRAKGVINATGPFTDAILKMDQPQSADIVAPSSGVHIILPKYYSPDNMGLIDPNTSDGRVIFFLPWQGHTIAGTTDSPTQVTANPLPKEEEIQWILDEVRGYLSADIKVRRGDVLAAWSGIRPLVRDPAAKNTAGLVRSHMLYVSPSRLLTIAGGKWTTYRNMAEETVDLAIREFNLKPANGCVTTSTKLVGSHGYSENLFIKLVQSFGLETTVAQHLAQDYGDRAWAVCALAEPTGLRFPLFGKRLSQVHPYIEAEVRYAVKYEYACTVVDVLARRTRLAFVNSQAAQAAMPAIINIMAKELGWDGQRIAQEEKDTEKFLLSMGLPAELDPTRASVTSTASTASNGATKKNPYAPMYEEISMRYNQGQFHPDELGRFIAAFEERDPQSLGQISASDLRPVLTSLGIELNGAQFEAIANQFNLVQAQQIDFEHFLDILGHLKESQYAATKSADFKRIPTHRSGGGV</sequence>
<dbReference type="EMBL" id="ML002666">
    <property type="protein sequence ID" value="RKP36365.1"/>
    <property type="molecule type" value="Genomic_DNA"/>
</dbReference>
<evidence type="ECO:0000256" key="4">
    <source>
        <dbReference type="ARBA" id="ARBA00013029"/>
    </source>
</evidence>
<comment type="catalytic activity">
    <reaction evidence="13">
        <text>a quinone + sn-glycerol 3-phosphate = dihydroxyacetone phosphate + a quinol</text>
        <dbReference type="Rhea" id="RHEA:18977"/>
        <dbReference type="ChEBI" id="CHEBI:24646"/>
        <dbReference type="ChEBI" id="CHEBI:57597"/>
        <dbReference type="ChEBI" id="CHEBI:57642"/>
        <dbReference type="ChEBI" id="CHEBI:132124"/>
        <dbReference type="EC" id="1.1.5.3"/>
    </reaction>
</comment>
<dbReference type="FunFam" id="1.10.8.870:FF:000001">
    <property type="entry name" value="Glycerol-3-phosphate dehydrogenase"/>
    <property type="match status" value="1"/>
</dbReference>
<dbReference type="Gene3D" id="1.10.8.870">
    <property type="entry name" value="Alpha-glycerophosphate oxidase, cap domain"/>
    <property type="match status" value="1"/>
</dbReference>